<sequence>MRSNKSFVCYLVLSFLSLMPVQSLAEESSPALAHSSLHAPQLSAEFLRAPPIRAVRPSLRVKFYNPKQGLYAGYESPNGKRILFRAKSLPNGVVLAAAFHLVAKRNPRAVHVVIA</sequence>
<gene>
    <name evidence="2" type="ORF">EV696_108163</name>
</gene>
<keyword evidence="3" id="KW-1185">Reference proteome</keyword>
<evidence type="ECO:0000313" key="2">
    <source>
        <dbReference type="EMBL" id="TDQ48183.1"/>
    </source>
</evidence>
<evidence type="ECO:0000256" key="1">
    <source>
        <dbReference type="SAM" id="SignalP"/>
    </source>
</evidence>
<feature type="signal peptide" evidence="1">
    <location>
        <begin position="1"/>
        <end position="25"/>
    </location>
</feature>
<keyword evidence="1" id="KW-0732">Signal</keyword>
<dbReference type="AlphaFoldDB" id="A0A4R6URG5"/>
<name>A0A4R6URG5_9GAMM</name>
<dbReference type="EMBL" id="SNYM01000008">
    <property type="protein sequence ID" value="TDQ48183.1"/>
    <property type="molecule type" value="Genomic_DNA"/>
</dbReference>
<evidence type="ECO:0000313" key="3">
    <source>
        <dbReference type="Proteomes" id="UP000295375"/>
    </source>
</evidence>
<accession>A0A4R6URG5</accession>
<feature type="chain" id="PRO_5020352495" evidence="1">
    <location>
        <begin position="26"/>
        <end position="115"/>
    </location>
</feature>
<protein>
    <submittedName>
        <fullName evidence="2">Uncharacterized protein</fullName>
    </submittedName>
</protein>
<proteinExistence type="predicted"/>
<organism evidence="2 3">
    <name type="scientific">Permianibacter aggregans</name>
    <dbReference type="NCBI Taxonomy" id="1510150"/>
    <lineage>
        <taxon>Bacteria</taxon>
        <taxon>Pseudomonadati</taxon>
        <taxon>Pseudomonadota</taxon>
        <taxon>Gammaproteobacteria</taxon>
        <taxon>Pseudomonadales</taxon>
        <taxon>Pseudomonadaceae</taxon>
        <taxon>Permianibacter</taxon>
    </lineage>
</organism>
<comment type="caution">
    <text evidence="2">The sequence shown here is derived from an EMBL/GenBank/DDBJ whole genome shotgun (WGS) entry which is preliminary data.</text>
</comment>
<dbReference type="Proteomes" id="UP000295375">
    <property type="component" value="Unassembled WGS sequence"/>
</dbReference>
<reference evidence="2 3" key="1">
    <citation type="submission" date="2019-03" db="EMBL/GenBank/DDBJ databases">
        <title>Genomic Encyclopedia of Type Strains, Phase IV (KMG-IV): sequencing the most valuable type-strain genomes for metagenomic binning, comparative biology and taxonomic classification.</title>
        <authorList>
            <person name="Goeker M."/>
        </authorList>
    </citation>
    <scope>NUCLEOTIDE SEQUENCE [LARGE SCALE GENOMIC DNA]</scope>
    <source>
        <strain evidence="2 3">DSM 103792</strain>
    </source>
</reference>